<protein>
    <submittedName>
        <fullName evidence="2">Uncharacterized protein</fullName>
    </submittedName>
</protein>
<accession>A0A6A6UHG7</accession>
<evidence type="ECO:0000313" key="2">
    <source>
        <dbReference type="EMBL" id="KAF2670873.1"/>
    </source>
</evidence>
<feature type="compositionally biased region" description="Polar residues" evidence="1">
    <location>
        <begin position="372"/>
        <end position="381"/>
    </location>
</feature>
<gene>
    <name evidence="2" type="ORF">BT63DRAFT_411961</name>
</gene>
<dbReference type="Proteomes" id="UP000799302">
    <property type="component" value="Unassembled WGS sequence"/>
</dbReference>
<keyword evidence="3" id="KW-1185">Reference proteome</keyword>
<reference evidence="2" key="1">
    <citation type="journal article" date="2020" name="Stud. Mycol.">
        <title>101 Dothideomycetes genomes: a test case for predicting lifestyles and emergence of pathogens.</title>
        <authorList>
            <person name="Haridas S."/>
            <person name="Albert R."/>
            <person name="Binder M."/>
            <person name="Bloem J."/>
            <person name="Labutti K."/>
            <person name="Salamov A."/>
            <person name="Andreopoulos B."/>
            <person name="Baker S."/>
            <person name="Barry K."/>
            <person name="Bills G."/>
            <person name="Bluhm B."/>
            <person name="Cannon C."/>
            <person name="Castanera R."/>
            <person name="Culley D."/>
            <person name="Daum C."/>
            <person name="Ezra D."/>
            <person name="Gonzalez J."/>
            <person name="Henrissat B."/>
            <person name="Kuo A."/>
            <person name="Liang C."/>
            <person name="Lipzen A."/>
            <person name="Lutzoni F."/>
            <person name="Magnuson J."/>
            <person name="Mondo S."/>
            <person name="Nolan M."/>
            <person name="Ohm R."/>
            <person name="Pangilinan J."/>
            <person name="Park H.-J."/>
            <person name="Ramirez L."/>
            <person name="Alfaro M."/>
            <person name="Sun H."/>
            <person name="Tritt A."/>
            <person name="Yoshinaga Y."/>
            <person name="Zwiers L.-H."/>
            <person name="Turgeon B."/>
            <person name="Goodwin S."/>
            <person name="Spatafora J."/>
            <person name="Crous P."/>
            <person name="Grigoriev I."/>
        </authorList>
    </citation>
    <scope>NUCLEOTIDE SEQUENCE</scope>
    <source>
        <strain evidence="2">CBS 115976</strain>
    </source>
</reference>
<feature type="region of interest" description="Disordered" evidence="1">
    <location>
        <begin position="110"/>
        <end position="140"/>
    </location>
</feature>
<feature type="region of interest" description="Disordered" evidence="1">
    <location>
        <begin position="354"/>
        <end position="381"/>
    </location>
</feature>
<name>A0A6A6UHG7_9PEZI</name>
<evidence type="ECO:0000313" key="3">
    <source>
        <dbReference type="Proteomes" id="UP000799302"/>
    </source>
</evidence>
<dbReference type="EMBL" id="MU004233">
    <property type="protein sequence ID" value="KAF2670873.1"/>
    <property type="molecule type" value="Genomic_DNA"/>
</dbReference>
<proteinExistence type="predicted"/>
<feature type="compositionally biased region" description="Acidic residues" evidence="1">
    <location>
        <begin position="114"/>
        <end position="133"/>
    </location>
</feature>
<dbReference type="AlphaFoldDB" id="A0A6A6UHG7"/>
<evidence type="ECO:0000256" key="1">
    <source>
        <dbReference type="SAM" id="MobiDB-lite"/>
    </source>
</evidence>
<feature type="compositionally biased region" description="Basic and acidic residues" evidence="1">
    <location>
        <begin position="360"/>
        <end position="371"/>
    </location>
</feature>
<organism evidence="2 3">
    <name type="scientific">Microthyrium microscopicum</name>
    <dbReference type="NCBI Taxonomy" id="703497"/>
    <lineage>
        <taxon>Eukaryota</taxon>
        <taxon>Fungi</taxon>
        <taxon>Dikarya</taxon>
        <taxon>Ascomycota</taxon>
        <taxon>Pezizomycotina</taxon>
        <taxon>Dothideomycetes</taxon>
        <taxon>Dothideomycetes incertae sedis</taxon>
        <taxon>Microthyriales</taxon>
        <taxon>Microthyriaceae</taxon>
        <taxon>Microthyrium</taxon>
    </lineage>
</organism>
<sequence>MPMVMSQQTMLLTQPIPPYKNNIYRYDADDAPIRAPPHGLQKIRVQEWVNDQIFWDAQRAGNGSFIFPDIVDRYSDPERVVLSEKEFYKTPEGVTRLKHEEMMRIKTRMAKEYDYDEDGDEESEEESDEEEDEKWPTAPFPPDFRIQPVVSRQVDLLHQRANPVIVPKAPLLSIDAAHKNELQRIREEISRLRKETNPELVERDLQPLKERIDVATGYRREIDILLASGEYQEAIFKINQRASPYTWYKPTAVSEEMMMLLHPGHLVTASALAESLVEDLEWLNISLPAMRNQDVRTENITLWYECFLALVIRHNIADMEPIAQLQHDSSRLDTILLEVSCIASAKIRLRKVQKTKRAKREHDSKEHHRIEQSQMQDGIQSTNKENIAPLGSYASGDILMPMRNTTALPLRELKNAEKRPMGIDKARTINGIKTTLLYANYTALKENAPSAESNTKTTLRPSLKPRATSRLISAFKNKGKHV</sequence>